<evidence type="ECO:0000256" key="6">
    <source>
        <dbReference type="ARBA" id="ARBA00022771"/>
    </source>
</evidence>
<dbReference type="SUPFAM" id="SSF46946">
    <property type="entry name" value="S13-like H2TH domain"/>
    <property type="match status" value="1"/>
</dbReference>
<dbReference type="PROSITE" id="PS01242">
    <property type="entry name" value="ZF_FPG_1"/>
    <property type="match status" value="1"/>
</dbReference>
<dbReference type="InterPro" id="IPR010663">
    <property type="entry name" value="Znf_FPG/IleRS"/>
</dbReference>
<feature type="domain" description="FPG-type" evidence="16">
    <location>
        <begin position="240"/>
        <end position="274"/>
    </location>
</feature>
<dbReference type="InterPro" id="IPR020629">
    <property type="entry name" value="FPG_Glyclase"/>
</dbReference>
<dbReference type="EC" id="4.2.99.18" evidence="15"/>
<dbReference type="SUPFAM" id="SSF81624">
    <property type="entry name" value="N-terminal domain of MutM-like DNA repair proteins"/>
    <property type="match status" value="1"/>
</dbReference>
<dbReference type="GO" id="GO:0006284">
    <property type="term" value="P:base-excision repair"/>
    <property type="evidence" value="ECO:0007669"/>
    <property type="project" value="InterPro"/>
</dbReference>
<name>A0A1I1DWW4_9LACO</name>
<dbReference type="CDD" id="cd08966">
    <property type="entry name" value="EcFpg-like_N"/>
    <property type="match status" value="1"/>
</dbReference>
<dbReference type="GO" id="GO:0003690">
    <property type="term" value="F:double-stranded DNA binding"/>
    <property type="evidence" value="ECO:0007669"/>
    <property type="project" value="UniProtKB-ARBA"/>
</dbReference>
<evidence type="ECO:0000256" key="13">
    <source>
        <dbReference type="ARBA" id="ARBA00023295"/>
    </source>
</evidence>
<keyword evidence="13 15" id="KW-0326">Glycosidase</keyword>
<dbReference type="RefSeq" id="WP_091501096.1">
    <property type="nucleotide sequence ID" value="NZ_FOLI01000001.1"/>
</dbReference>
<dbReference type="InterPro" id="IPR010979">
    <property type="entry name" value="Ribosomal_uS13-like_H2TH"/>
</dbReference>
<dbReference type="Pfam" id="PF01149">
    <property type="entry name" value="Fapy_DNA_glyco"/>
    <property type="match status" value="1"/>
</dbReference>
<keyword evidence="5 15" id="KW-0227">DNA damage</keyword>
<evidence type="ECO:0000259" key="16">
    <source>
        <dbReference type="PROSITE" id="PS51066"/>
    </source>
</evidence>
<evidence type="ECO:0000256" key="15">
    <source>
        <dbReference type="HAMAP-Rule" id="MF_00103"/>
    </source>
</evidence>
<dbReference type="Proteomes" id="UP000199376">
    <property type="component" value="Unassembled WGS sequence"/>
</dbReference>
<dbReference type="EMBL" id="FOLI01000001">
    <property type="protein sequence ID" value="SFB78892.1"/>
    <property type="molecule type" value="Genomic_DNA"/>
</dbReference>
<comment type="cofactor">
    <cofactor evidence="15">
        <name>Zn(2+)</name>
        <dbReference type="ChEBI" id="CHEBI:29105"/>
    </cofactor>
    <text evidence="15">Binds 1 zinc ion per subunit.</text>
</comment>
<dbReference type="InterPro" id="IPR035937">
    <property type="entry name" value="FPG_N"/>
</dbReference>
<evidence type="ECO:0000313" key="18">
    <source>
        <dbReference type="EMBL" id="SFB78892.1"/>
    </source>
</evidence>
<dbReference type="HAMAP" id="MF_00103">
    <property type="entry name" value="Fapy_DNA_glycosyl"/>
    <property type="match status" value="1"/>
</dbReference>
<evidence type="ECO:0000256" key="8">
    <source>
        <dbReference type="ARBA" id="ARBA00022833"/>
    </source>
</evidence>
<keyword evidence="4 15" id="KW-0479">Metal-binding</keyword>
<dbReference type="SMART" id="SM00898">
    <property type="entry name" value="Fapy_DNA_glyco"/>
    <property type="match status" value="1"/>
</dbReference>
<sequence>MPELPEVETVRRGLTNLVKGAIIRKVEVPYPKVVTSDLTEFKSDLVGRTIEKIDRRGKYLLFRFSNNLTMVSHLRMEGQYSVEPEGAPLRKHTEVVFHLEDERQLFYNDTRRFGRMTLVKTGDELVTVSGLKDLGPEPTEEDLKLSYLKEIFNRSHRMVKTFLLDQSNIAGLGNIYCDEVLWMSKIHPETTTDKLSDRKLSELRKNIIAEINRATAHHGTTVHSFSNIFGETGQFQNELQVYGRAKLPCLRCGTTLEKIKVGQRGTTFCPKCQVKKV</sequence>
<dbReference type="GO" id="GO:0034039">
    <property type="term" value="F:8-oxo-7,8-dihydroguanine DNA N-glycosylase activity"/>
    <property type="evidence" value="ECO:0007669"/>
    <property type="project" value="TreeGrafter"/>
</dbReference>
<comment type="subunit">
    <text evidence="3 15">Monomer.</text>
</comment>
<evidence type="ECO:0000259" key="17">
    <source>
        <dbReference type="PROSITE" id="PS51068"/>
    </source>
</evidence>
<comment type="catalytic activity">
    <reaction evidence="14 15">
        <text>2'-deoxyribonucleotide-(2'-deoxyribose 5'-phosphate)-2'-deoxyribonucleotide-DNA = a 3'-end 2'-deoxyribonucleotide-(2,3-dehydro-2,3-deoxyribose 5'-phosphate)-DNA + a 5'-end 5'-phospho-2'-deoxyribonucleoside-DNA + H(+)</text>
        <dbReference type="Rhea" id="RHEA:66592"/>
        <dbReference type="Rhea" id="RHEA-COMP:13180"/>
        <dbReference type="Rhea" id="RHEA-COMP:16897"/>
        <dbReference type="Rhea" id="RHEA-COMP:17067"/>
        <dbReference type="ChEBI" id="CHEBI:15378"/>
        <dbReference type="ChEBI" id="CHEBI:136412"/>
        <dbReference type="ChEBI" id="CHEBI:157695"/>
        <dbReference type="ChEBI" id="CHEBI:167181"/>
        <dbReference type="EC" id="4.2.99.18"/>
    </reaction>
</comment>
<dbReference type="SUPFAM" id="SSF57716">
    <property type="entry name" value="Glucocorticoid receptor-like (DNA-binding domain)"/>
    <property type="match status" value="1"/>
</dbReference>
<dbReference type="PROSITE" id="PS51066">
    <property type="entry name" value="ZF_FPG_2"/>
    <property type="match status" value="1"/>
</dbReference>
<evidence type="ECO:0000256" key="10">
    <source>
        <dbReference type="ARBA" id="ARBA00023204"/>
    </source>
</evidence>
<keyword evidence="9 15" id="KW-0238">DNA-binding</keyword>
<reference evidence="18 19" key="1">
    <citation type="submission" date="2016-10" db="EMBL/GenBank/DDBJ databases">
        <authorList>
            <person name="de Groot N.N."/>
        </authorList>
    </citation>
    <scope>NUCLEOTIDE SEQUENCE [LARGE SCALE GENOMIC DNA]</scope>
    <source>
        <strain evidence="18 19">DSM 19113</strain>
    </source>
</reference>
<dbReference type="NCBIfam" id="TIGR00577">
    <property type="entry name" value="fpg"/>
    <property type="match status" value="1"/>
</dbReference>
<dbReference type="SMART" id="SM01232">
    <property type="entry name" value="H2TH"/>
    <property type="match status" value="1"/>
</dbReference>
<dbReference type="PANTHER" id="PTHR22993">
    <property type="entry name" value="FORMAMIDOPYRIMIDINE-DNA GLYCOSYLASE"/>
    <property type="match status" value="1"/>
</dbReference>
<keyword evidence="6 15" id="KW-0863">Zinc-finger</keyword>
<dbReference type="Gene3D" id="1.10.8.50">
    <property type="match status" value="1"/>
</dbReference>
<dbReference type="EC" id="3.2.2.23" evidence="15"/>
<dbReference type="InterPro" id="IPR015886">
    <property type="entry name" value="H2TH_FPG"/>
</dbReference>
<keyword evidence="7 15" id="KW-0378">Hydrolase</keyword>
<gene>
    <name evidence="15" type="primary">mutM</name>
    <name evidence="15" type="synonym">fpg</name>
    <name evidence="18" type="ORF">SAMN05660453_0157</name>
</gene>
<evidence type="ECO:0000256" key="9">
    <source>
        <dbReference type="ARBA" id="ARBA00023125"/>
    </source>
</evidence>
<dbReference type="InterPro" id="IPR000214">
    <property type="entry name" value="Znf_DNA_glyclase/AP_lyase"/>
</dbReference>
<evidence type="ECO:0000256" key="11">
    <source>
        <dbReference type="ARBA" id="ARBA00023239"/>
    </source>
</evidence>
<comment type="function">
    <text evidence="15">Involved in base excision repair of DNA damaged by oxidation or by mutagenic agents. Acts as DNA glycosylase that recognizes and removes damaged bases. Has a preference for oxidized purines, such as 7,8-dihydro-8-oxoguanine (8-oxoG). Has AP (apurinic/apyrimidinic) lyase activity and introduces nicks in the DNA strand. Cleaves the DNA backbone by beta-delta elimination to generate a single-strand break at the site of the removed base with both 3'- and 5'-phosphates.</text>
</comment>
<feature type="binding site" evidence="15">
    <location>
        <position position="92"/>
    </location>
    <ligand>
        <name>DNA</name>
        <dbReference type="ChEBI" id="CHEBI:16991"/>
    </ligand>
</feature>
<evidence type="ECO:0000256" key="3">
    <source>
        <dbReference type="ARBA" id="ARBA00011245"/>
    </source>
</evidence>
<keyword evidence="12 15" id="KW-0511">Multifunctional enzyme</keyword>
<proteinExistence type="inferred from homology"/>
<dbReference type="Pfam" id="PF06831">
    <property type="entry name" value="H2TH"/>
    <property type="match status" value="1"/>
</dbReference>
<dbReference type="GO" id="GO:0003684">
    <property type="term" value="F:damaged DNA binding"/>
    <property type="evidence" value="ECO:0007669"/>
    <property type="project" value="InterPro"/>
</dbReference>
<evidence type="ECO:0000256" key="5">
    <source>
        <dbReference type="ARBA" id="ARBA00022763"/>
    </source>
</evidence>
<comment type="similarity">
    <text evidence="2 15">Belongs to the FPG family.</text>
</comment>
<feature type="active site" description="Proton donor" evidence="15">
    <location>
        <position position="3"/>
    </location>
</feature>
<dbReference type="InterPro" id="IPR012319">
    <property type="entry name" value="FPG_cat"/>
</dbReference>
<dbReference type="FunFam" id="1.10.8.50:FF:000003">
    <property type="entry name" value="Formamidopyrimidine-DNA glycosylase"/>
    <property type="match status" value="1"/>
</dbReference>
<dbReference type="OrthoDB" id="9800855at2"/>
<keyword evidence="8 15" id="KW-0862">Zinc</keyword>
<dbReference type="InterPro" id="IPR015887">
    <property type="entry name" value="DNA_glyclase_Znf_dom_DNA_BS"/>
</dbReference>
<dbReference type="PANTHER" id="PTHR22993:SF9">
    <property type="entry name" value="FORMAMIDOPYRIMIDINE-DNA GLYCOSYLASE"/>
    <property type="match status" value="1"/>
</dbReference>
<keyword evidence="19" id="KW-1185">Reference proteome</keyword>
<dbReference type="Pfam" id="PF06827">
    <property type="entry name" value="zf-FPG_IleRS"/>
    <property type="match status" value="1"/>
</dbReference>
<dbReference type="Gene3D" id="3.20.190.10">
    <property type="entry name" value="MutM-like, N-terminal"/>
    <property type="match status" value="1"/>
</dbReference>
<comment type="caution">
    <text evidence="15">Lacks conserved residue(s) required for the propagation of feature annotation.</text>
</comment>
<dbReference type="PROSITE" id="PS51068">
    <property type="entry name" value="FPG_CAT"/>
    <property type="match status" value="1"/>
</dbReference>
<protein>
    <recommendedName>
        <fullName evidence="15">Formamidopyrimidine-DNA glycosylase</fullName>
        <shortName evidence="15">Fapy-DNA glycosylase</shortName>
        <ecNumber evidence="15">3.2.2.23</ecNumber>
    </recommendedName>
    <alternativeName>
        <fullName evidence="15">DNA-(apurinic or apyrimidinic site) lyase MutM</fullName>
        <shortName evidence="15">AP lyase MutM</shortName>
        <ecNumber evidence="15">4.2.99.18</ecNumber>
    </alternativeName>
</protein>
<dbReference type="AlphaFoldDB" id="A0A1I1DWW4"/>
<dbReference type="STRING" id="283737.SAMN05660453_0157"/>
<evidence type="ECO:0000256" key="2">
    <source>
        <dbReference type="ARBA" id="ARBA00009409"/>
    </source>
</evidence>
<accession>A0A1I1DWW4</accession>
<keyword evidence="11 15" id="KW-0456">Lyase</keyword>
<feature type="domain" description="Formamidopyrimidine-DNA glycosylase catalytic" evidence="17">
    <location>
        <begin position="2"/>
        <end position="114"/>
    </location>
</feature>
<evidence type="ECO:0000256" key="12">
    <source>
        <dbReference type="ARBA" id="ARBA00023268"/>
    </source>
</evidence>
<organism evidence="18 19">
    <name type="scientific">Fructobacillus durionis</name>
    <dbReference type="NCBI Taxonomy" id="283737"/>
    <lineage>
        <taxon>Bacteria</taxon>
        <taxon>Bacillati</taxon>
        <taxon>Bacillota</taxon>
        <taxon>Bacilli</taxon>
        <taxon>Lactobacillales</taxon>
        <taxon>Lactobacillaceae</taxon>
        <taxon>Fructobacillus</taxon>
    </lineage>
</organism>
<feature type="binding site" evidence="15">
    <location>
        <position position="111"/>
    </location>
    <ligand>
        <name>DNA</name>
        <dbReference type="ChEBI" id="CHEBI:16991"/>
    </ligand>
</feature>
<evidence type="ECO:0000256" key="4">
    <source>
        <dbReference type="ARBA" id="ARBA00022723"/>
    </source>
</evidence>
<dbReference type="NCBIfam" id="NF002211">
    <property type="entry name" value="PRK01103.1"/>
    <property type="match status" value="1"/>
</dbReference>
<keyword evidence="10 15" id="KW-0234">DNA repair</keyword>
<evidence type="ECO:0000256" key="1">
    <source>
        <dbReference type="ARBA" id="ARBA00001668"/>
    </source>
</evidence>
<evidence type="ECO:0000313" key="19">
    <source>
        <dbReference type="Proteomes" id="UP000199376"/>
    </source>
</evidence>
<dbReference type="GO" id="GO:0140078">
    <property type="term" value="F:class I DNA-(apurinic or apyrimidinic site) endonuclease activity"/>
    <property type="evidence" value="ECO:0007669"/>
    <property type="project" value="UniProtKB-EC"/>
</dbReference>
<dbReference type="GO" id="GO:0008270">
    <property type="term" value="F:zinc ion binding"/>
    <property type="evidence" value="ECO:0007669"/>
    <property type="project" value="UniProtKB-UniRule"/>
</dbReference>
<feature type="active site" description="Proton donor; for beta-elimination activity" evidence="15">
    <location>
        <position position="58"/>
    </location>
</feature>
<feature type="active site" description="Proton donor; for delta-elimination activity" evidence="15">
    <location>
        <position position="264"/>
    </location>
</feature>
<feature type="active site" description="Schiff-base intermediate with DNA" evidence="15">
    <location>
        <position position="2"/>
    </location>
</feature>
<evidence type="ECO:0000256" key="14">
    <source>
        <dbReference type="ARBA" id="ARBA00044632"/>
    </source>
</evidence>
<evidence type="ECO:0000256" key="7">
    <source>
        <dbReference type="ARBA" id="ARBA00022801"/>
    </source>
</evidence>
<comment type="catalytic activity">
    <reaction evidence="1 15">
        <text>Hydrolysis of DNA containing ring-opened 7-methylguanine residues, releasing 2,6-diamino-4-hydroxy-5-(N-methyl)formamidopyrimidine.</text>
        <dbReference type="EC" id="3.2.2.23"/>
    </reaction>
</comment>